<dbReference type="PATRIC" id="fig|1235990.3.peg.298"/>
<dbReference type="KEGG" id="pck:BMSBPS_0770"/>
<dbReference type="InterPro" id="IPR043605">
    <property type="entry name" value="DUF883_C"/>
</dbReference>
<gene>
    <name evidence="1" type="ORF">HHS_02980</name>
</gene>
<evidence type="ECO:0000313" key="1">
    <source>
        <dbReference type="EMBL" id="BAO00268.1"/>
    </source>
</evidence>
<protein>
    <submittedName>
        <fullName evidence="1">Uncharacterized protein</fullName>
    </submittedName>
</protein>
<sequence>MARETSLKNSLDKAKCELNKLCHKARNTLDSSYDRISESGERITKATLTAVKKANSYVRHNPWNGIGISTVLGIIIGILISRR</sequence>
<dbReference type="AlphaFoldDB" id="U3U960"/>
<dbReference type="PANTHER" id="PTHR35893:SF3">
    <property type="entry name" value="INNER MEMBRANE PROTEIN"/>
    <property type="match status" value="1"/>
</dbReference>
<dbReference type="Pfam" id="PF19029">
    <property type="entry name" value="DUF883_C"/>
    <property type="match status" value="1"/>
</dbReference>
<proteinExistence type="predicted"/>
<dbReference type="Proteomes" id="UP000016900">
    <property type="component" value="Chromosome"/>
</dbReference>
<evidence type="ECO:0000313" key="2">
    <source>
        <dbReference type="Proteomes" id="UP000016900"/>
    </source>
</evidence>
<dbReference type="InterPro" id="IPR010279">
    <property type="entry name" value="YqjD/ElaB"/>
</dbReference>
<organism evidence="1 2">
    <name type="scientific">Candidatus Pantoea carbekii</name>
    <dbReference type="NCBI Taxonomy" id="1235990"/>
    <lineage>
        <taxon>Bacteria</taxon>
        <taxon>Pseudomonadati</taxon>
        <taxon>Pseudomonadota</taxon>
        <taxon>Gammaproteobacteria</taxon>
        <taxon>Enterobacterales</taxon>
        <taxon>Erwiniaceae</taxon>
        <taxon>Pantoea</taxon>
    </lineage>
</organism>
<accession>U3U960</accession>
<reference evidence="1 2" key="1">
    <citation type="submission" date="2012-10" db="EMBL/GenBank/DDBJ databases">
        <title>Genome sequence of the symbiont of the pentatomidae stink bug Halyomorpha halys.</title>
        <authorList>
            <person name="Kobayashi H."/>
            <person name="Fujii-Muramatsu R."/>
            <person name="Takeishi K."/>
            <person name="Noda H."/>
        </authorList>
    </citation>
    <scope>NUCLEOTIDE SEQUENCE [LARGE SCALE GENOMIC DNA]</scope>
</reference>
<keyword evidence="2" id="KW-1185">Reference proteome</keyword>
<dbReference type="STRING" id="1235990.BMSBPS_0770"/>
<dbReference type="GO" id="GO:0043022">
    <property type="term" value="F:ribosome binding"/>
    <property type="evidence" value="ECO:0007669"/>
    <property type="project" value="InterPro"/>
</dbReference>
<dbReference type="RefSeq" id="WP_022564287.1">
    <property type="nucleotide sequence ID" value="NZ_CP010907.1"/>
</dbReference>
<dbReference type="PANTHER" id="PTHR35893">
    <property type="entry name" value="INNER MEMBRANE PROTEIN-RELATED"/>
    <property type="match status" value="1"/>
</dbReference>
<dbReference type="EMBL" id="AP012554">
    <property type="protein sequence ID" value="BAO00268.1"/>
    <property type="molecule type" value="Genomic_DNA"/>
</dbReference>
<name>U3U960_9GAMM</name>
<dbReference type="KEGG" id="hhs:HHS_02980"/>
<dbReference type="eggNOG" id="COG4575">
    <property type="taxonomic scope" value="Bacteria"/>
</dbReference>